<feature type="transmembrane region" description="Helical" evidence="1">
    <location>
        <begin position="342"/>
        <end position="364"/>
    </location>
</feature>
<protein>
    <submittedName>
        <fullName evidence="2">Putative phospholipid ABC transporter permease protein MlaE</fullName>
    </submittedName>
</protein>
<dbReference type="InterPro" id="IPR030802">
    <property type="entry name" value="Permease_MalE"/>
</dbReference>
<dbReference type="InterPro" id="IPR036513">
    <property type="entry name" value="STAS_dom_sf"/>
</dbReference>
<evidence type="ECO:0000313" key="3">
    <source>
        <dbReference type="Proteomes" id="UP000247465"/>
    </source>
</evidence>
<organism evidence="2 3">
    <name type="scientific">Candidatus Moanibacter tarae</name>
    <dbReference type="NCBI Taxonomy" id="2200854"/>
    <lineage>
        <taxon>Bacteria</taxon>
        <taxon>Pseudomonadati</taxon>
        <taxon>Verrucomicrobiota</taxon>
        <taxon>Opitutia</taxon>
        <taxon>Puniceicoccales</taxon>
        <taxon>Puniceicoccales incertae sedis</taxon>
        <taxon>Candidatus Moanibacter</taxon>
    </lineage>
</organism>
<dbReference type="EMBL" id="CP029803">
    <property type="protein sequence ID" value="AWT59866.1"/>
    <property type="molecule type" value="Genomic_DNA"/>
</dbReference>
<dbReference type="PANTHER" id="PTHR30188">
    <property type="entry name" value="ABC TRANSPORTER PERMEASE PROTEIN-RELATED"/>
    <property type="match status" value="1"/>
</dbReference>
<dbReference type="GO" id="GO:0043190">
    <property type="term" value="C:ATP-binding cassette (ABC) transporter complex"/>
    <property type="evidence" value="ECO:0007669"/>
    <property type="project" value="InterPro"/>
</dbReference>
<dbReference type="SUPFAM" id="SSF52091">
    <property type="entry name" value="SpoIIaa-like"/>
    <property type="match status" value="1"/>
</dbReference>
<dbReference type="PANTHER" id="PTHR30188:SF3">
    <property type="entry name" value="ABC TRANSPORTER PERMEASE"/>
    <property type="match status" value="1"/>
</dbReference>
<dbReference type="AlphaFoldDB" id="A0A2Z4AFS5"/>
<feature type="transmembrane region" description="Helical" evidence="1">
    <location>
        <begin position="166"/>
        <end position="190"/>
    </location>
</feature>
<evidence type="ECO:0000256" key="1">
    <source>
        <dbReference type="SAM" id="Phobius"/>
    </source>
</evidence>
<dbReference type="KEGG" id="mtar:DF168_01063"/>
<name>A0A2Z4AFS5_9BACT</name>
<feature type="transmembrane region" description="Helical" evidence="1">
    <location>
        <begin position="279"/>
        <end position="298"/>
    </location>
</feature>
<keyword evidence="1" id="KW-0472">Membrane</keyword>
<accession>A0A2Z4AFS5</accession>
<proteinExistence type="predicted"/>
<dbReference type="Proteomes" id="UP000247465">
    <property type="component" value="Chromosome"/>
</dbReference>
<reference evidence="2 3" key="1">
    <citation type="submission" date="2018-06" db="EMBL/GenBank/DDBJ databases">
        <title>Draft Genome Sequence of a Novel Marine Bacterium Related to the Verrucomicrobia.</title>
        <authorList>
            <person name="Vosseberg J."/>
            <person name="Martijn J."/>
            <person name="Ettema T.J.G."/>
        </authorList>
    </citation>
    <scope>NUCLEOTIDE SEQUENCE [LARGE SCALE GENOMIC DNA]</scope>
    <source>
        <strain evidence="2">TARA_B100001123</strain>
    </source>
</reference>
<keyword evidence="1" id="KW-0812">Transmembrane</keyword>
<dbReference type="Pfam" id="PF02405">
    <property type="entry name" value="MlaE"/>
    <property type="match status" value="1"/>
</dbReference>
<keyword evidence="1" id="KW-1133">Transmembrane helix</keyword>
<feature type="transmembrane region" description="Helical" evidence="1">
    <location>
        <begin position="254"/>
        <end position="272"/>
    </location>
</feature>
<evidence type="ECO:0000313" key="2">
    <source>
        <dbReference type="EMBL" id="AWT59866.1"/>
    </source>
</evidence>
<dbReference type="GO" id="GO:0005548">
    <property type="term" value="F:phospholipid transporter activity"/>
    <property type="evidence" value="ECO:0007669"/>
    <property type="project" value="TreeGrafter"/>
</dbReference>
<gene>
    <name evidence="2" type="primary">mlaE</name>
    <name evidence="2" type="ORF">DF168_01063</name>
</gene>
<sequence length="373" mass="40912">MATIQMDFGEEVLTIHLMGNWRVDSSPPNFASIEELFDTVGDVRVVAVTTNKVETWDSMLMTYLVKLVHLCRRHKLEFDRSPLPHDLRMLLNLSLAVPEHENAQLDVETKSFLGRVGKATVDRYGEFLEMLVFTGECFASVLRMLAGRTSVRWKDFWLIVQEVGANAIWIVTLVSFLIGLIIAFLGAVILNRFGADVYVSYLIGYGMLRELGALMTGIIIAGRTGAAFAAEIASMKFSEEIDALKTLGIDPIDFIFLPRILALFLMMPLLVLYADVIGVASGMLVSNLMLDVSVPIFLNGMKVAVALPDYLLGIFKGIVFGILVAISGCLRGMQSRGSAEGVGLATTSAVVTGITLVIFFNAIIDWIAAIYDI</sequence>
<feature type="transmembrane region" description="Helical" evidence="1">
    <location>
        <begin position="310"/>
        <end position="330"/>
    </location>
</feature>